<dbReference type="InterPro" id="IPR005331">
    <property type="entry name" value="Sulfotransferase"/>
</dbReference>
<dbReference type="PANTHER" id="PTHR32301">
    <property type="entry name" value="COUNTIN RECEPTOR CNR3-RELATED"/>
    <property type="match status" value="1"/>
</dbReference>
<reference evidence="1 2" key="1">
    <citation type="submission" date="2016-10" db="EMBL/GenBank/DDBJ databases">
        <title>Draft genome sequences of four alkaliphilic bacteria belonging to the Anaerobacillus genus.</title>
        <authorList>
            <person name="Bassil N.M."/>
            <person name="Lloyd J.R."/>
        </authorList>
    </citation>
    <scope>NUCLEOTIDE SEQUENCE [LARGE SCALE GENOMIC DNA]</scope>
    <source>
        <strain evidence="1 2">DSM 22531</strain>
    </source>
</reference>
<sequence>MKNKEILIHLHMPKTAGTTLKYIIGKNIDRNSNFHVYKADPERDAILKQLTKKNVACIQGHFPFGVHHYFSSPSTYITMLREPAERIISEYYFIRSIRTHDQFEKVMNMSLEEYHNQNEHMNLQTRLISGYLGDQLTTAHLEQAKQHIENYFSVVGLTEMFDQSLYLMKKFFNWQTIDYRKQNITKNKPQIHQLPKKTIESIKENNQLDNELYHFSKLRLLKQLNSFFR</sequence>
<gene>
    <name evidence="1" type="ORF">BKP45_19035</name>
</gene>
<dbReference type="InterPro" id="IPR027417">
    <property type="entry name" value="P-loop_NTPase"/>
</dbReference>
<dbReference type="Proteomes" id="UP000180057">
    <property type="component" value="Unassembled WGS sequence"/>
</dbReference>
<dbReference type="Gene3D" id="3.40.50.300">
    <property type="entry name" value="P-loop containing nucleotide triphosphate hydrolases"/>
    <property type="match status" value="1"/>
</dbReference>
<dbReference type="EMBL" id="MLQS01000030">
    <property type="protein sequence ID" value="OIJ18540.1"/>
    <property type="molecule type" value="Genomic_DNA"/>
</dbReference>
<evidence type="ECO:0008006" key="3">
    <source>
        <dbReference type="Google" id="ProtNLM"/>
    </source>
</evidence>
<evidence type="ECO:0000313" key="1">
    <source>
        <dbReference type="EMBL" id="OIJ18540.1"/>
    </source>
</evidence>
<proteinExistence type="predicted"/>
<protein>
    <recommendedName>
        <fullName evidence="3">Sulfotransferase family protein</fullName>
    </recommendedName>
</protein>
<dbReference type="SUPFAM" id="SSF52540">
    <property type="entry name" value="P-loop containing nucleoside triphosphate hydrolases"/>
    <property type="match status" value="1"/>
</dbReference>
<dbReference type="STRING" id="472963.BKP45_19035"/>
<keyword evidence="2" id="KW-1185">Reference proteome</keyword>
<dbReference type="AlphaFoldDB" id="A0A1S2M205"/>
<comment type="caution">
    <text evidence="1">The sequence shown here is derived from an EMBL/GenBank/DDBJ whole genome shotgun (WGS) entry which is preliminary data.</text>
</comment>
<dbReference type="Pfam" id="PF03567">
    <property type="entry name" value="Sulfotransfer_2"/>
    <property type="match status" value="1"/>
</dbReference>
<dbReference type="RefSeq" id="WP_071390758.1">
    <property type="nucleotide sequence ID" value="NZ_MLQS01000030.1"/>
</dbReference>
<accession>A0A1S2M205</accession>
<dbReference type="GO" id="GO:0016020">
    <property type="term" value="C:membrane"/>
    <property type="evidence" value="ECO:0007669"/>
    <property type="project" value="InterPro"/>
</dbReference>
<dbReference type="OrthoDB" id="7981249at2"/>
<dbReference type="InterPro" id="IPR053259">
    <property type="entry name" value="Golvesin-related_Golgi"/>
</dbReference>
<dbReference type="GO" id="GO:0008146">
    <property type="term" value="F:sulfotransferase activity"/>
    <property type="evidence" value="ECO:0007669"/>
    <property type="project" value="InterPro"/>
</dbReference>
<name>A0A1S2M205_9BACI</name>
<dbReference type="PANTHER" id="PTHR32301:SF6">
    <property type="entry name" value="GOLVESIN-RELATED"/>
    <property type="match status" value="1"/>
</dbReference>
<organism evidence="1 2">
    <name type="scientific">Anaerobacillus alkalidiazotrophicus</name>
    <dbReference type="NCBI Taxonomy" id="472963"/>
    <lineage>
        <taxon>Bacteria</taxon>
        <taxon>Bacillati</taxon>
        <taxon>Bacillota</taxon>
        <taxon>Bacilli</taxon>
        <taxon>Bacillales</taxon>
        <taxon>Bacillaceae</taxon>
        <taxon>Anaerobacillus</taxon>
    </lineage>
</organism>
<evidence type="ECO:0000313" key="2">
    <source>
        <dbReference type="Proteomes" id="UP000180057"/>
    </source>
</evidence>